<dbReference type="KEGG" id="dan:6502530"/>
<dbReference type="GeneID" id="6502530"/>
<dbReference type="AlphaFoldDB" id="B3MEF6"/>
<organism evidence="1 2">
    <name type="scientific">Drosophila ananassae</name>
    <name type="common">Fruit fly</name>
    <dbReference type="NCBI Taxonomy" id="7217"/>
    <lineage>
        <taxon>Eukaryota</taxon>
        <taxon>Metazoa</taxon>
        <taxon>Ecdysozoa</taxon>
        <taxon>Arthropoda</taxon>
        <taxon>Hexapoda</taxon>
        <taxon>Insecta</taxon>
        <taxon>Pterygota</taxon>
        <taxon>Neoptera</taxon>
        <taxon>Endopterygota</taxon>
        <taxon>Diptera</taxon>
        <taxon>Brachycera</taxon>
        <taxon>Muscomorpha</taxon>
        <taxon>Ephydroidea</taxon>
        <taxon>Drosophilidae</taxon>
        <taxon>Drosophila</taxon>
        <taxon>Sophophora</taxon>
    </lineage>
</organism>
<dbReference type="eggNOG" id="ENOG502TCII">
    <property type="taxonomic scope" value="Eukaryota"/>
</dbReference>
<accession>B3MEF6</accession>
<dbReference type="InParanoid" id="B3MEF6"/>
<proteinExistence type="predicted"/>
<sequence length="81" mass="9353">MIPQTENSDSIEETLLEECQFFEDCGESSCNRAETAMEVYHRILQRLSTHPQDYSAKTNESDLMKQIWIASFTGGPIQYRC</sequence>
<reference evidence="1 2" key="1">
    <citation type="journal article" date="2007" name="Nature">
        <title>Evolution of genes and genomes on the Drosophila phylogeny.</title>
        <authorList>
            <consortium name="Drosophila 12 Genomes Consortium"/>
            <person name="Clark A.G."/>
            <person name="Eisen M.B."/>
            <person name="Smith D.R."/>
            <person name="Bergman C.M."/>
            <person name="Oliver B."/>
            <person name="Markow T.A."/>
            <person name="Kaufman T.C."/>
            <person name="Kellis M."/>
            <person name="Gelbart W."/>
            <person name="Iyer V.N."/>
            <person name="Pollard D.A."/>
            <person name="Sackton T.B."/>
            <person name="Larracuente A.M."/>
            <person name="Singh N.D."/>
            <person name="Abad J.P."/>
            <person name="Abt D.N."/>
            <person name="Adryan B."/>
            <person name="Aguade M."/>
            <person name="Akashi H."/>
            <person name="Anderson W.W."/>
            <person name="Aquadro C.F."/>
            <person name="Ardell D.H."/>
            <person name="Arguello R."/>
            <person name="Artieri C.G."/>
            <person name="Barbash D.A."/>
            <person name="Barker D."/>
            <person name="Barsanti P."/>
            <person name="Batterham P."/>
            <person name="Batzoglou S."/>
            <person name="Begun D."/>
            <person name="Bhutkar A."/>
            <person name="Blanco E."/>
            <person name="Bosak S.A."/>
            <person name="Bradley R.K."/>
            <person name="Brand A.D."/>
            <person name="Brent M.R."/>
            <person name="Brooks A.N."/>
            <person name="Brown R.H."/>
            <person name="Butlin R.K."/>
            <person name="Caggese C."/>
            <person name="Calvi B.R."/>
            <person name="Bernardo de Carvalho A."/>
            <person name="Caspi A."/>
            <person name="Castrezana S."/>
            <person name="Celniker S.E."/>
            <person name="Chang J.L."/>
            <person name="Chapple C."/>
            <person name="Chatterji S."/>
            <person name="Chinwalla A."/>
            <person name="Civetta A."/>
            <person name="Clifton S.W."/>
            <person name="Comeron J.M."/>
            <person name="Costello J.C."/>
            <person name="Coyne J.A."/>
            <person name="Daub J."/>
            <person name="David R.G."/>
            <person name="Delcher A.L."/>
            <person name="Delehaunty K."/>
            <person name="Do C.B."/>
            <person name="Ebling H."/>
            <person name="Edwards K."/>
            <person name="Eickbush T."/>
            <person name="Evans J.D."/>
            <person name="Filipski A."/>
            <person name="Findeiss S."/>
            <person name="Freyhult E."/>
            <person name="Fulton L."/>
            <person name="Fulton R."/>
            <person name="Garcia A.C."/>
            <person name="Gardiner A."/>
            <person name="Garfield D.A."/>
            <person name="Garvin B.E."/>
            <person name="Gibson G."/>
            <person name="Gilbert D."/>
            <person name="Gnerre S."/>
            <person name="Godfrey J."/>
            <person name="Good R."/>
            <person name="Gotea V."/>
            <person name="Gravely B."/>
            <person name="Greenberg A.J."/>
            <person name="Griffiths-Jones S."/>
            <person name="Gross S."/>
            <person name="Guigo R."/>
            <person name="Gustafson E.A."/>
            <person name="Haerty W."/>
            <person name="Hahn M.W."/>
            <person name="Halligan D.L."/>
            <person name="Halpern A.L."/>
            <person name="Halter G.M."/>
            <person name="Han M.V."/>
            <person name="Heger A."/>
            <person name="Hillier L."/>
            <person name="Hinrichs A.S."/>
            <person name="Holmes I."/>
            <person name="Hoskins R.A."/>
            <person name="Hubisz M.J."/>
            <person name="Hultmark D."/>
            <person name="Huntley M.A."/>
            <person name="Jaffe D.B."/>
            <person name="Jagadeeshan S."/>
            <person name="Jeck W.R."/>
            <person name="Johnson J."/>
            <person name="Jones C.D."/>
            <person name="Jordan W.C."/>
            <person name="Karpen G.H."/>
            <person name="Kataoka E."/>
            <person name="Keightley P.D."/>
            <person name="Kheradpour P."/>
            <person name="Kirkness E.F."/>
            <person name="Koerich L.B."/>
            <person name="Kristiansen K."/>
            <person name="Kudrna D."/>
            <person name="Kulathinal R.J."/>
            <person name="Kumar S."/>
            <person name="Kwok R."/>
            <person name="Lander E."/>
            <person name="Langley C.H."/>
            <person name="Lapoint R."/>
            <person name="Lazzaro B.P."/>
            <person name="Lee S.J."/>
            <person name="Levesque L."/>
            <person name="Li R."/>
            <person name="Lin C.F."/>
            <person name="Lin M.F."/>
            <person name="Lindblad-Toh K."/>
            <person name="Llopart A."/>
            <person name="Long M."/>
            <person name="Low L."/>
            <person name="Lozovsky E."/>
            <person name="Lu J."/>
            <person name="Luo M."/>
            <person name="Machado C.A."/>
            <person name="Makalowski W."/>
            <person name="Marzo M."/>
            <person name="Matsuda M."/>
            <person name="Matzkin L."/>
            <person name="McAllister B."/>
            <person name="McBride C.S."/>
            <person name="McKernan B."/>
            <person name="McKernan K."/>
            <person name="Mendez-Lago M."/>
            <person name="Minx P."/>
            <person name="Mollenhauer M.U."/>
            <person name="Montooth K."/>
            <person name="Mount S.M."/>
            <person name="Mu X."/>
            <person name="Myers E."/>
            <person name="Negre B."/>
            <person name="Newfeld S."/>
            <person name="Nielsen R."/>
            <person name="Noor M.A."/>
            <person name="O'Grady P."/>
            <person name="Pachter L."/>
            <person name="Papaceit M."/>
            <person name="Parisi M.J."/>
            <person name="Parisi M."/>
            <person name="Parts L."/>
            <person name="Pedersen J.S."/>
            <person name="Pesole G."/>
            <person name="Phillippy A.M."/>
            <person name="Ponting C.P."/>
            <person name="Pop M."/>
            <person name="Porcelli D."/>
            <person name="Powell J.R."/>
            <person name="Prohaska S."/>
            <person name="Pruitt K."/>
            <person name="Puig M."/>
            <person name="Quesneville H."/>
            <person name="Ram K.R."/>
            <person name="Rand D."/>
            <person name="Rasmussen M.D."/>
            <person name="Reed L.K."/>
            <person name="Reenan R."/>
            <person name="Reily A."/>
            <person name="Remington K.A."/>
            <person name="Rieger T.T."/>
            <person name="Ritchie M.G."/>
            <person name="Robin C."/>
            <person name="Rogers Y.H."/>
            <person name="Rohde C."/>
            <person name="Rozas J."/>
            <person name="Rubenfield M.J."/>
            <person name="Ruiz A."/>
            <person name="Russo S."/>
            <person name="Salzberg S.L."/>
            <person name="Sanchez-Gracia A."/>
            <person name="Saranga D.J."/>
            <person name="Sato H."/>
            <person name="Schaeffer S.W."/>
            <person name="Schatz M.C."/>
            <person name="Schlenke T."/>
            <person name="Schwartz R."/>
            <person name="Segarra C."/>
            <person name="Singh R.S."/>
            <person name="Sirot L."/>
            <person name="Sirota M."/>
            <person name="Sisneros N.B."/>
            <person name="Smith C.D."/>
            <person name="Smith T.F."/>
            <person name="Spieth J."/>
            <person name="Stage D.E."/>
            <person name="Stark A."/>
            <person name="Stephan W."/>
            <person name="Strausberg R.L."/>
            <person name="Strempel S."/>
            <person name="Sturgill D."/>
            <person name="Sutton G."/>
            <person name="Sutton G.G."/>
            <person name="Tao W."/>
            <person name="Teichmann S."/>
            <person name="Tobari Y.N."/>
            <person name="Tomimura Y."/>
            <person name="Tsolas J.M."/>
            <person name="Valente V.L."/>
            <person name="Venter E."/>
            <person name="Venter J.C."/>
            <person name="Vicario S."/>
            <person name="Vieira F.G."/>
            <person name="Vilella A.J."/>
            <person name="Villasante A."/>
            <person name="Walenz B."/>
            <person name="Wang J."/>
            <person name="Wasserman M."/>
            <person name="Watts T."/>
            <person name="Wilson D."/>
            <person name="Wilson R.K."/>
            <person name="Wing R.A."/>
            <person name="Wolfner M.F."/>
            <person name="Wong A."/>
            <person name="Wong G.K."/>
            <person name="Wu C.I."/>
            <person name="Wu G."/>
            <person name="Yamamoto D."/>
            <person name="Yang H.P."/>
            <person name="Yang S.P."/>
            <person name="Yorke J.A."/>
            <person name="Yoshida K."/>
            <person name="Zdobnov E."/>
            <person name="Zhang P."/>
            <person name="Zhang Y."/>
            <person name="Zimin A.V."/>
            <person name="Baldwin J."/>
            <person name="Abdouelleil A."/>
            <person name="Abdulkadir J."/>
            <person name="Abebe A."/>
            <person name="Abera B."/>
            <person name="Abreu J."/>
            <person name="Acer S.C."/>
            <person name="Aftuck L."/>
            <person name="Alexander A."/>
            <person name="An P."/>
            <person name="Anderson E."/>
            <person name="Anderson S."/>
            <person name="Arachi H."/>
            <person name="Azer M."/>
            <person name="Bachantsang P."/>
            <person name="Barry A."/>
            <person name="Bayul T."/>
            <person name="Berlin A."/>
            <person name="Bessette D."/>
            <person name="Bloom T."/>
            <person name="Blye J."/>
            <person name="Boguslavskiy L."/>
            <person name="Bonnet C."/>
            <person name="Boukhgalter B."/>
            <person name="Bourzgui I."/>
            <person name="Brown A."/>
            <person name="Cahill P."/>
            <person name="Channer S."/>
            <person name="Cheshatsang Y."/>
            <person name="Chuda L."/>
            <person name="Citroen M."/>
            <person name="Collymore A."/>
            <person name="Cooke P."/>
            <person name="Costello M."/>
            <person name="D'Aco K."/>
            <person name="Daza R."/>
            <person name="De Haan G."/>
            <person name="DeGray S."/>
            <person name="DeMaso C."/>
            <person name="Dhargay N."/>
            <person name="Dooley K."/>
            <person name="Dooley E."/>
            <person name="Doricent M."/>
            <person name="Dorje P."/>
            <person name="Dorjee K."/>
            <person name="Dupes A."/>
            <person name="Elong R."/>
            <person name="Falk J."/>
            <person name="Farina A."/>
            <person name="Faro S."/>
            <person name="Ferguson D."/>
            <person name="Fisher S."/>
            <person name="Foley C.D."/>
            <person name="Franke A."/>
            <person name="Friedrich D."/>
            <person name="Gadbois L."/>
            <person name="Gearin G."/>
            <person name="Gearin C.R."/>
            <person name="Giannoukos G."/>
            <person name="Goode T."/>
            <person name="Graham J."/>
            <person name="Grandbois E."/>
            <person name="Grewal S."/>
            <person name="Gyaltsen K."/>
            <person name="Hafez N."/>
            <person name="Hagos B."/>
            <person name="Hall J."/>
            <person name="Henson C."/>
            <person name="Hollinger A."/>
            <person name="Honan T."/>
            <person name="Huard M.D."/>
            <person name="Hughes L."/>
            <person name="Hurhula B."/>
            <person name="Husby M.E."/>
            <person name="Kamat A."/>
            <person name="Kanga B."/>
            <person name="Kashin S."/>
            <person name="Khazanovich D."/>
            <person name="Kisner P."/>
            <person name="Lance K."/>
            <person name="Lara M."/>
            <person name="Lee W."/>
            <person name="Lennon N."/>
            <person name="Letendre F."/>
            <person name="LeVine R."/>
            <person name="Lipovsky A."/>
            <person name="Liu X."/>
            <person name="Liu J."/>
            <person name="Liu S."/>
            <person name="Lokyitsang T."/>
            <person name="Lokyitsang Y."/>
            <person name="Lubonja R."/>
            <person name="Lui A."/>
            <person name="MacDonald P."/>
            <person name="Magnisalis V."/>
            <person name="Maru K."/>
            <person name="Matthews C."/>
            <person name="McCusker W."/>
            <person name="McDonough S."/>
            <person name="Mehta T."/>
            <person name="Meldrim J."/>
            <person name="Meneus L."/>
            <person name="Mihai O."/>
            <person name="Mihalev A."/>
            <person name="Mihova T."/>
            <person name="Mittelman R."/>
            <person name="Mlenga V."/>
            <person name="Montmayeur A."/>
            <person name="Mulrain L."/>
            <person name="Navidi A."/>
            <person name="Naylor J."/>
            <person name="Negash T."/>
            <person name="Nguyen T."/>
            <person name="Nguyen N."/>
            <person name="Nicol R."/>
            <person name="Norbu C."/>
            <person name="Norbu N."/>
            <person name="Novod N."/>
            <person name="O'Neill B."/>
            <person name="Osman S."/>
            <person name="Markiewicz E."/>
            <person name="Oyono O.L."/>
            <person name="Patti C."/>
            <person name="Phunkhang P."/>
            <person name="Pierre F."/>
            <person name="Priest M."/>
            <person name="Raghuraman S."/>
            <person name="Rege F."/>
            <person name="Reyes R."/>
            <person name="Rise C."/>
            <person name="Rogov P."/>
            <person name="Ross K."/>
            <person name="Ryan E."/>
            <person name="Settipalli S."/>
            <person name="Shea T."/>
            <person name="Sherpa N."/>
            <person name="Shi L."/>
            <person name="Shih D."/>
            <person name="Sparrow T."/>
            <person name="Spaulding J."/>
            <person name="Stalker J."/>
            <person name="Stange-Thomann N."/>
            <person name="Stavropoulos S."/>
            <person name="Stone C."/>
            <person name="Strader C."/>
            <person name="Tesfaye S."/>
            <person name="Thomson T."/>
            <person name="Thoulutsang Y."/>
            <person name="Thoulutsang D."/>
            <person name="Topham K."/>
            <person name="Topping I."/>
            <person name="Tsamla T."/>
            <person name="Vassiliev H."/>
            <person name="Vo A."/>
            <person name="Wangchuk T."/>
            <person name="Wangdi T."/>
            <person name="Weiand M."/>
            <person name="Wilkinson J."/>
            <person name="Wilson A."/>
            <person name="Yadav S."/>
            <person name="Young G."/>
            <person name="Yu Q."/>
            <person name="Zembek L."/>
            <person name="Zhong D."/>
            <person name="Zimmer A."/>
            <person name="Zwirko Z."/>
            <person name="Jaffe D.B."/>
            <person name="Alvarez P."/>
            <person name="Brockman W."/>
            <person name="Butler J."/>
            <person name="Chin C."/>
            <person name="Gnerre S."/>
            <person name="Grabherr M."/>
            <person name="Kleber M."/>
            <person name="Mauceli E."/>
            <person name="MacCallum I."/>
        </authorList>
    </citation>
    <scope>NUCLEOTIDE SEQUENCE [LARGE SCALE GENOMIC DNA]</scope>
    <source>
        <strain evidence="2">Tucson 14024-0371.13</strain>
    </source>
</reference>
<evidence type="ECO:0000313" key="1">
    <source>
        <dbReference type="EMBL" id="EDV36562.1"/>
    </source>
</evidence>
<dbReference type="EMBL" id="CH902619">
    <property type="protein sequence ID" value="EDV36562.1"/>
    <property type="molecule type" value="Genomic_DNA"/>
</dbReference>
<dbReference type="OrthoDB" id="7859821at2759"/>
<gene>
    <name evidence="1" type="primary">Dana\GF19787</name>
    <name evidence="1" type="synonym">dana_GLEANR_22193</name>
    <name evidence="1" type="ORF">GF19787</name>
</gene>
<keyword evidence="2" id="KW-1185">Reference proteome</keyword>
<dbReference type="OMA" id="MKQIWIA"/>
<name>B3MEF6_DROAN</name>
<dbReference type="CTD" id="117331"/>
<evidence type="ECO:0008006" key="3">
    <source>
        <dbReference type="Google" id="ProtNLM"/>
    </source>
</evidence>
<dbReference type="Proteomes" id="UP000007801">
    <property type="component" value="Unassembled WGS sequence"/>
</dbReference>
<dbReference type="PhylomeDB" id="B3MEF6"/>
<protein>
    <recommendedName>
        <fullName evidence="3">Ventrally expressed gene D protein</fullName>
    </recommendedName>
</protein>
<evidence type="ECO:0000313" key="2">
    <source>
        <dbReference type="Proteomes" id="UP000007801"/>
    </source>
</evidence>
<dbReference type="HOGENOM" id="CLU_2560706_0_0_1"/>
<dbReference type="STRING" id="7217.B3MEF6"/>